<reference evidence="5 6" key="1">
    <citation type="submission" date="2018-06" db="EMBL/GenBank/DDBJ databases">
        <authorList>
            <consortium name="Pathogen Informatics"/>
            <person name="Doyle S."/>
        </authorList>
    </citation>
    <scope>NUCLEOTIDE SEQUENCE [LARGE SCALE GENOMIC DNA]</scope>
    <source>
        <strain evidence="2 5">NCTC10975</strain>
        <strain evidence="3 6">NCTC11938</strain>
    </source>
</reference>
<gene>
    <name evidence="2" type="ORF">NCTC10975_02629</name>
    <name evidence="3" type="ORF">NCTC11938_00925</name>
    <name evidence="4" type="ORF">NCTC11938_01391</name>
</gene>
<dbReference type="EMBL" id="UGTS01000004">
    <property type="protein sequence ID" value="SUC19656.1"/>
    <property type="molecule type" value="Genomic_DNA"/>
</dbReference>
<evidence type="ECO:0000313" key="4">
    <source>
        <dbReference type="EMBL" id="SUC19656.1"/>
    </source>
</evidence>
<proteinExistence type="predicted"/>
<keyword evidence="1" id="KW-0472">Membrane</keyword>
<organism evidence="2 5">
    <name type="scientific">Proteus mirabilis</name>
    <dbReference type="NCBI Taxonomy" id="584"/>
    <lineage>
        <taxon>Bacteria</taxon>
        <taxon>Pseudomonadati</taxon>
        <taxon>Pseudomonadota</taxon>
        <taxon>Gammaproteobacteria</taxon>
        <taxon>Enterobacterales</taxon>
        <taxon>Morganellaceae</taxon>
        <taxon>Proteus</taxon>
    </lineage>
</organism>
<dbReference type="EMBL" id="UGTS01000004">
    <property type="protein sequence ID" value="SUC18831.1"/>
    <property type="molecule type" value="Genomic_DNA"/>
</dbReference>
<name>A0A2X2BPT9_PROMI</name>
<dbReference type="Proteomes" id="UP000251485">
    <property type="component" value="Unassembled WGS sequence"/>
</dbReference>
<keyword evidence="1" id="KW-0812">Transmembrane</keyword>
<evidence type="ECO:0000313" key="6">
    <source>
        <dbReference type="Proteomes" id="UP000254191"/>
    </source>
</evidence>
<keyword evidence="1" id="KW-1133">Transmembrane helix</keyword>
<accession>A0A2X2BPT9</accession>
<dbReference type="Proteomes" id="UP000254191">
    <property type="component" value="Unassembled WGS sequence"/>
</dbReference>
<feature type="transmembrane region" description="Helical" evidence="1">
    <location>
        <begin position="21"/>
        <end position="42"/>
    </location>
</feature>
<dbReference type="AlphaFoldDB" id="A0A2X2BPT9"/>
<dbReference type="EMBL" id="UAUE01000020">
    <property type="protein sequence ID" value="SPY96891.1"/>
    <property type="molecule type" value="Genomic_DNA"/>
</dbReference>
<evidence type="ECO:0000313" key="5">
    <source>
        <dbReference type="Proteomes" id="UP000251485"/>
    </source>
</evidence>
<evidence type="ECO:0000313" key="3">
    <source>
        <dbReference type="EMBL" id="SUC18831.1"/>
    </source>
</evidence>
<protein>
    <submittedName>
        <fullName evidence="2">Uncharacterized protein</fullName>
    </submittedName>
</protein>
<evidence type="ECO:0000256" key="1">
    <source>
        <dbReference type="SAM" id="Phobius"/>
    </source>
</evidence>
<evidence type="ECO:0000313" key="2">
    <source>
        <dbReference type="EMBL" id="SPY96891.1"/>
    </source>
</evidence>
<sequence>MVFSIDGVDFDSYDLLMVGEMIVKIDLVIVVQCVISMIDDIYMRRLLVKT</sequence>